<dbReference type="PANTHER" id="PTHR44858">
    <property type="entry name" value="TETRATRICOPEPTIDE REPEAT PROTEIN 6"/>
    <property type="match status" value="1"/>
</dbReference>
<dbReference type="InterPro" id="IPR019734">
    <property type="entry name" value="TPR_rpt"/>
</dbReference>
<dbReference type="InterPro" id="IPR011990">
    <property type="entry name" value="TPR-like_helical_dom_sf"/>
</dbReference>
<evidence type="ECO:0000313" key="7">
    <source>
        <dbReference type="Proteomes" id="UP000318669"/>
    </source>
</evidence>
<dbReference type="OrthoDB" id="965869at2"/>
<comment type="caution">
    <text evidence="5">The sequence shown here is derived from an EMBL/GenBank/DDBJ whole genome shotgun (WGS) entry which is preliminary data.</text>
</comment>
<dbReference type="SMART" id="SM00028">
    <property type="entry name" value="TPR"/>
    <property type="match status" value="5"/>
</dbReference>
<dbReference type="Pfam" id="PF13432">
    <property type="entry name" value="TPR_16"/>
    <property type="match status" value="1"/>
</dbReference>
<dbReference type="PROSITE" id="PS50005">
    <property type="entry name" value="TPR"/>
    <property type="match status" value="4"/>
</dbReference>
<dbReference type="Gene3D" id="1.25.40.10">
    <property type="entry name" value="Tetratricopeptide repeat domain"/>
    <property type="match status" value="2"/>
</dbReference>
<dbReference type="RefSeq" id="WP_143387467.1">
    <property type="nucleotide sequence ID" value="NZ_VJZL01000035.1"/>
</dbReference>
<evidence type="ECO:0000256" key="2">
    <source>
        <dbReference type="ARBA" id="ARBA00022803"/>
    </source>
</evidence>
<accession>A0A553BDC3</accession>
<dbReference type="Proteomes" id="UP000318669">
    <property type="component" value="Unassembled WGS sequence"/>
</dbReference>
<sequence>MQNPNSLFNQAFYLMNSNNIENNNEDYSSLIHTNPDFNKNRRFSFRANNDDYKSAIVLFEQFISIKPNCKFAHNYSGVAKVNIKDYQGAIADFTKVISIDPKYANAYHNRAHIRFIQEEYEEAIIDSSKAIALNKNNGDFYEIRGTSKNNLKDFKAAIRDFTKCIELKPNNYRVYRLRAFAYYELKNYEKAIEDFNTVYDYDYENFRAYLSRGKSYFKLKNYKNAIADLAIVVAEDSSIESINKMLKEAKIQLYIEEQTLLEAGMSSKKPLIIEAIATMNNSLLEVLLDDYKTYQDAPKEIFIKKMGGIFEEFKQKEDTELIPFKGKCNSKNCENKGCTGFSFVGNVSKSYLCLVFEETENNFKDIYHCYQFKTEKKIKGLKEKCSFDINRDEEAAFNQSPEYLLKAKGALVAFSEISTTPPQLLDFEQLSYWVDKYAILSAKIGEYDFFQPRMKWTPFARLYSNLNEIKNYLDLNYKPIQIANKQYKTLQTEQNYVDWLVKYYANFDQVPYNLQYSTSLDKGFVNCCFDNKTTILFHGQEYIETYHFLKNYETKNQELLKKYCIYDDEEYWVKYNDSSFEDDISSLNYHLQKREALAKIGIEIPLYLGAK</sequence>
<feature type="repeat" description="TPR" evidence="3">
    <location>
        <begin position="138"/>
        <end position="171"/>
    </location>
</feature>
<keyword evidence="2 3" id="KW-0802">TPR repeat</keyword>
<proteinExistence type="predicted"/>
<dbReference type="PANTHER" id="PTHR44858:SF1">
    <property type="entry name" value="UDP-N-ACETYLGLUCOSAMINE--PEPTIDE N-ACETYLGLUCOSAMINYLTRANSFERASE SPINDLY-RELATED"/>
    <property type="match status" value="1"/>
</dbReference>
<dbReference type="Proteomes" id="UP000318528">
    <property type="component" value="Unassembled WGS sequence"/>
</dbReference>
<evidence type="ECO:0000313" key="6">
    <source>
        <dbReference type="Proteomes" id="UP000318528"/>
    </source>
</evidence>
<evidence type="ECO:0000256" key="3">
    <source>
        <dbReference type="PROSITE-ProRule" id="PRU00339"/>
    </source>
</evidence>
<dbReference type="EMBL" id="VJZL01000035">
    <property type="protein sequence ID" value="TRX06255.1"/>
    <property type="molecule type" value="Genomic_DNA"/>
</dbReference>
<feature type="repeat" description="TPR" evidence="3">
    <location>
        <begin position="172"/>
        <end position="205"/>
    </location>
</feature>
<dbReference type="SUPFAM" id="SSF81901">
    <property type="entry name" value="HCP-like"/>
    <property type="match status" value="1"/>
</dbReference>
<evidence type="ECO:0000256" key="1">
    <source>
        <dbReference type="ARBA" id="ARBA00022737"/>
    </source>
</evidence>
<dbReference type="AlphaFoldDB" id="A0A553BDC3"/>
<feature type="repeat" description="TPR" evidence="3">
    <location>
        <begin position="104"/>
        <end position="137"/>
    </location>
</feature>
<dbReference type="Pfam" id="PF13181">
    <property type="entry name" value="TPR_8"/>
    <property type="match status" value="3"/>
</dbReference>
<keyword evidence="1" id="KW-0677">Repeat</keyword>
<evidence type="ECO:0000313" key="5">
    <source>
        <dbReference type="EMBL" id="TRX06255.1"/>
    </source>
</evidence>
<dbReference type="InterPro" id="IPR050498">
    <property type="entry name" value="Ycf3"/>
</dbReference>
<reference evidence="6 7" key="1">
    <citation type="submission" date="2019-07" db="EMBL/GenBank/DDBJ databases">
        <title>Novel species of Flavobacterium.</title>
        <authorList>
            <person name="Liu Q."/>
            <person name="Xin Y.-H."/>
        </authorList>
    </citation>
    <scope>NUCLEOTIDE SEQUENCE [LARGE SCALE GENOMIC DNA]</scope>
    <source>
        <strain evidence="4 6">GSP39</strain>
        <strain evidence="5 7">GSR22</strain>
    </source>
</reference>
<feature type="repeat" description="TPR" evidence="3">
    <location>
        <begin position="70"/>
        <end position="103"/>
    </location>
</feature>
<evidence type="ECO:0000313" key="4">
    <source>
        <dbReference type="EMBL" id="TRX05869.1"/>
    </source>
</evidence>
<gene>
    <name evidence="5" type="ORF">FNW11_14780</name>
    <name evidence="4" type="ORF">FNW12_09620</name>
</gene>
<dbReference type="EMBL" id="VJZN01000014">
    <property type="protein sequence ID" value="TRX05869.1"/>
    <property type="molecule type" value="Genomic_DNA"/>
</dbReference>
<protein>
    <submittedName>
        <fullName evidence="5">Tetratricopeptide repeat protein</fullName>
    </submittedName>
</protein>
<organism evidence="5 7">
    <name type="scientific">Flavobacterium gawalongense</name>
    <dbReference type="NCBI Taxonomy" id="2594432"/>
    <lineage>
        <taxon>Bacteria</taxon>
        <taxon>Pseudomonadati</taxon>
        <taxon>Bacteroidota</taxon>
        <taxon>Flavobacteriia</taxon>
        <taxon>Flavobacteriales</taxon>
        <taxon>Flavobacteriaceae</taxon>
        <taxon>Flavobacterium</taxon>
    </lineage>
</organism>
<name>A0A553BDC3_9FLAO</name>
<keyword evidence="6" id="KW-1185">Reference proteome</keyword>